<organism evidence="3 4">
    <name type="scientific">Phenylobacterium hankyongense</name>
    <dbReference type="NCBI Taxonomy" id="1813876"/>
    <lineage>
        <taxon>Bacteria</taxon>
        <taxon>Pseudomonadati</taxon>
        <taxon>Pseudomonadota</taxon>
        <taxon>Alphaproteobacteria</taxon>
        <taxon>Caulobacterales</taxon>
        <taxon>Caulobacteraceae</taxon>
        <taxon>Phenylobacterium</taxon>
    </lineage>
</organism>
<sequence>MGRDRERWDERGGDNRGGEGVEFMRKAGERISSWFKGDHLMHGSRPDERNDYEREHRIMEADRGRRGLGPKNYKRPDERINEEAHERLTDDSWLDATNITITVSGGEITLSGTVENREAKHRAERVVEDISGVNHVQNNLRVDRGSFLTSPASGYGDSVLESQMRKDDPTANASGGVGGGQSTAGKKT</sequence>
<protein>
    <recommendedName>
        <fullName evidence="2">BON domain-containing protein</fullName>
    </recommendedName>
</protein>
<feature type="region of interest" description="Disordered" evidence="1">
    <location>
        <begin position="1"/>
        <end position="22"/>
    </location>
</feature>
<comment type="caution">
    <text evidence="3">The sequence shown here is derived from an EMBL/GenBank/DDBJ whole genome shotgun (WGS) entry which is preliminary data.</text>
</comment>
<evidence type="ECO:0000313" key="3">
    <source>
        <dbReference type="EMBL" id="RAK61891.1"/>
    </source>
</evidence>
<evidence type="ECO:0000313" key="4">
    <source>
        <dbReference type="Proteomes" id="UP000249842"/>
    </source>
</evidence>
<accession>A0A328B685</accession>
<keyword evidence="4" id="KW-1185">Reference proteome</keyword>
<feature type="region of interest" description="Disordered" evidence="1">
    <location>
        <begin position="147"/>
        <end position="188"/>
    </location>
</feature>
<dbReference type="InterPro" id="IPR051686">
    <property type="entry name" value="Lipoprotein_DolP"/>
</dbReference>
<dbReference type="InterPro" id="IPR014004">
    <property type="entry name" value="Transpt-assoc_nodulatn_dom_bac"/>
</dbReference>
<dbReference type="OrthoDB" id="680465at2"/>
<dbReference type="EMBL" id="QFYP01000001">
    <property type="protein sequence ID" value="RAK61891.1"/>
    <property type="molecule type" value="Genomic_DNA"/>
</dbReference>
<reference evidence="4" key="1">
    <citation type="submission" date="2018-05" db="EMBL/GenBank/DDBJ databases">
        <authorList>
            <person name="Li X."/>
        </authorList>
    </citation>
    <scope>NUCLEOTIDE SEQUENCE [LARGE SCALE GENOMIC DNA]</scope>
    <source>
        <strain evidence="4">HKS-05</strain>
    </source>
</reference>
<dbReference type="AlphaFoldDB" id="A0A328B685"/>
<proteinExistence type="predicted"/>
<dbReference type="Gene3D" id="3.30.1340.30">
    <property type="match status" value="1"/>
</dbReference>
<feature type="domain" description="BON" evidence="2">
    <location>
        <begin position="76"/>
        <end position="144"/>
    </location>
</feature>
<dbReference type="PANTHER" id="PTHR34606">
    <property type="entry name" value="BON DOMAIN-CONTAINING PROTEIN"/>
    <property type="match status" value="1"/>
</dbReference>
<dbReference type="PROSITE" id="PS50914">
    <property type="entry name" value="BON"/>
    <property type="match status" value="1"/>
</dbReference>
<gene>
    <name evidence="3" type="ORF">DJ021_18085</name>
</gene>
<feature type="region of interest" description="Disordered" evidence="1">
    <location>
        <begin position="58"/>
        <end position="77"/>
    </location>
</feature>
<dbReference type="SMART" id="SM00749">
    <property type="entry name" value="BON"/>
    <property type="match status" value="1"/>
</dbReference>
<evidence type="ECO:0000259" key="2">
    <source>
        <dbReference type="PROSITE" id="PS50914"/>
    </source>
</evidence>
<dbReference type="PANTHER" id="PTHR34606:SF15">
    <property type="entry name" value="BON DOMAIN-CONTAINING PROTEIN"/>
    <property type="match status" value="1"/>
</dbReference>
<dbReference type="Pfam" id="PF04972">
    <property type="entry name" value="BON"/>
    <property type="match status" value="1"/>
</dbReference>
<evidence type="ECO:0000256" key="1">
    <source>
        <dbReference type="SAM" id="MobiDB-lite"/>
    </source>
</evidence>
<dbReference type="Proteomes" id="UP000249842">
    <property type="component" value="Unassembled WGS sequence"/>
</dbReference>
<dbReference type="InterPro" id="IPR007055">
    <property type="entry name" value="BON_dom"/>
</dbReference>
<name>A0A328B685_9CAUL</name>